<dbReference type="CDD" id="cd04301">
    <property type="entry name" value="NAT_SF"/>
    <property type="match status" value="1"/>
</dbReference>
<keyword evidence="1 4" id="KW-0808">Transferase</keyword>
<gene>
    <name evidence="4" type="ORF">DXX94_07280</name>
</gene>
<dbReference type="Pfam" id="PF00583">
    <property type="entry name" value="Acetyltransf_1"/>
    <property type="match status" value="1"/>
</dbReference>
<evidence type="ECO:0000256" key="2">
    <source>
        <dbReference type="ARBA" id="ARBA00023315"/>
    </source>
</evidence>
<dbReference type="InterPro" id="IPR000182">
    <property type="entry name" value="GNAT_dom"/>
</dbReference>
<dbReference type="Gene3D" id="3.40.630.30">
    <property type="match status" value="1"/>
</dbReference>
<keyword evidence="2" id="KW-0012">Acyltransferase</keyword>
<comment type="caution">
    <text evidence="4">The sequence shown here is derived from an EMBL/GenBank/DDBJ whole genome shotgun (WGS) entry which is preliminary data.</text>
</comment>
<name>A0A3E0U2U1_9GAMM</name>
<dbReference type="GO" id="GO:0016747">
    <property type="term" value="F:acyltransferase activity, transferring groups other than amino-acyl groups"/>
    <property type="evidence" value="ECO:0007669"/>
    <property type="project" value="InterPro"/>
</dbReference>
<dbReference type="PROSITE" id="PS51186">
    <property type="entry name" value="GNAT"/>
    <property type="match status" value="1"/>
</dbReference>
<evidence type="ECO:0000313" key="4">
    <source>
        <dbReference type="EMBL" id="REL30525.1"/>
    </source>
</evidence>
<organism evidence="4 5">
    <name type="scientific">Thalassotalea euphylliae</name>
    <dbReference type="NCBI Taxonomy" id="1655234"/>
    <lineage>
        <taxon>Bacteria</taxon>
        <taxon>Pseudomonadati</taxon>
        <taxon>Pseudomonadota</taxon>
        <taxon>Gammaproteobacteria</taxon>
        <taxon>Alteromonadales</taxon>
        <taxon>Colwelliaceae</taxon>
        <taxon>Thalassotalea</taxon>
    </lineage>
</organism>
<accession>A0A3E0U2U1</accession>
<dbReference type="SUPFAM" id="SSF55729">
    <property type="entry name" value="Acyl-CoA N-acyltransferases (Nat)"/>
    <property type="match status" value="1"/>
</dbReference>
<dbReference type="RefSeq" id="WP_116014850.1">
    <property type="nucleotide sequence ID" value="NZ_QUOT01000001.1"/>
</dbReference>
<dbReference type="AlphaFoldDB" id="A0A3E0U2U1"/>
<reference evidence="5" key="1">
    <citation type="submission" date="2018-08" db="EMBL/GenBank/DDBJ databases">
        <title>Thalassotalea euphylliae genome.</title>
        <authorList>
            <person name="Summers S."/>
            <person name="Rice S.A."/>
            <person name="Freckelton M.L."/>
            <person name="Nedved B.T."/>
            <person name="Hadfield M.G."/>
        </authorList>
    </citation>
    <scope>NUCLEOTIDE SEQUENCE [LARGE SCALE GENOMIC DNA]</scope>
    <source>
        <strain evidence="5">H3</strain>
    </source>
</reference>
<proteinExistence type="predicted"/>
<dbReference type="InterPro" id="IPR016181">
    <property type="entry name" value="Acyl_CoA_acyltransferase"/>
</dbReference>
<keyword evidence="5" id="KW-1185">Reference proteome</keyword>
<dbReference type="EMBL" id="QUOT01000001">
    <property type="protein sequence ID" value="REL30525.1"/>
    <property type="molecule type" value="Genomic_DNA"/>
</dbReference>
<dbReference type="Proteomes" id="UP000256899">
    <property type="component" value="Unassembled WGS sequence"/>
</dbReference>
<dbReference type="PANTHER" id="PTHR43072:SF23">
    <property type="entry name" value="UPF0039 PROTEIN C11D3.02C"/>
    <property type="match status" value="1"/>
</dbReference>
<protein>
    <submittedName>
        <fullName evidence="4">N-acetyltransferase</fullName>
    </submittedName>
</protein>
<evidence type="ECO:0000256" key="1">
    <source>
        <dbReference type="ARBA" id="ARBA00022679"/>
    </source>
</evidence>
<dbReference type="PANTHER" id="PTHR43072">
    <property type="entry name" value="N-ACETYLTRANSFERASE"/>
    <property type="match status" value="1"/>
</dbReference>
<evidence type="ECO:0000259" key="3">
    <source>
        <dbReference type="PROSITE" id="PS51186"/>
    </source>
</evidence>
<feature type="domain" description="N-acetyltransferase" evidence="3">
    <location>
        <begin position="2"/>
        <end position="159"/>
    </location>
</feature>
<sequence>MTTIRNLSQADALDAKAICDIYNHFIETSTATFEEIPISTEEISHRIDKVLAAKLPWLVIENEQQQLIGYAYASKWRERSAYRFAVEVSVYLSPQHLGQGLGLKLYRVLFEQLKALGIRHAIGGITLPNPASVRLHEKLGMVQAAQFNKVGLKFGQWLDVGYWQLDFHAEPPQEEG</sequence>
<evidence type="ECO:0000313" key="5">
    <source>
        <dbReference type="Proteomes" id="UP000256899"/>
    </source>
</evidence>